<keyword evidence="5" id="KW-0547">Nucleotide-binding</keyword>
<dbReference type="InterPro" id="IPR003593">
    <property type="entry name" value="AAA+_ATPase"/>
</dbReference>
<evidence type="ECO:0000256" key="7">
    <source>
        <dbReference type="ARBA" id="ARBA00022989"/>
    </source>
</evidence>
<evidence type="ECO:0000256" key="6">
    <source>
        <dbReference type="ARBA" id="ARBA00022840"/>
    </source>
</evidence>
<dbReference type="Proteomes" id="UP000605784">
    <property type="component" value="Unassembled WGS sequence"/>
</dbReference>
<feature type="transmembrane region" description="Helical" evidence="9">
    <location>
        <begin position="140"/>
        <end position="158"/>
    </location>
</feature>
<name>A0A830GKQ9_9EURY</name>
<dbReference type="GO" id="GO:0005886">
    <property type="term" value="C:plasma membrane"/>
    <property type="evidence" value="ECO:0007669"/>
    <property type="project" value="UniProtKB-SubCell"/>
</dbReference>
<comment type="subcellular location">
    <subcellularLocation>
        <location evidence="1">Cell membrane</location>
        <topology evidence="1">Multi-pass membrane protein</topology>
    </subcellularLocation>
</comment>
<dbReference type="InterPro" id="IPR003439">
    <property type="entry name" value="ABC_transporter-like_ATP-bd"/>
</dbReference>
<keyword evidence="3" id="KW-1003">Cell membrane</keyword>
<dbReference type="Gene3D" id="3.40.50.300">
    <property type="entry name" value="P-loop containing nucleotide triphosphate hydrolases"/>
    <property type="match status" value="1"/>
</dbReference>
<evidence type="ECO:0000256" key="5">
    <source>
        <dbReference type="ARBA" id="ARBA00022741"/>
    </source>
</evidence>
<evidence type="ECO:0000256" key="9">
    <source>
        <dbReference type="SAM" id="Phobius"/>
    </source>
</evidence>
<dbReference type="EMBL" id="BMOU01000002">
    <property type="protein sequence ID" value="GGN92123.1"/>
    <property type="molecule type" value="Genomic_DNA"/>
</dbReference>
<feature type="transmembrane region" description="Helical" evidence="9">
    <location>
        <begin position="38"/>
        <end position="69"/>
    </location>
</feature>
<dbReference type="InterPro" id="IPR036640">
    <property type="entry name" value="ABC1_TM_sf"/>
</dbReference>
<dbReference type="Gene3D" id="1.20.1560.10">
    <property type="entry name" value="ABC transporter type 1, transmembrane domain"/>
    <property type="match status" value="1"/>
</dbReference>
<dbReference type="PANTHER" id="PTHR24221">
    <property type="entry name" value="ATP-BINDING CASSETTE SUB-FAMILY B"/>
    <property type="match status" value="1"/>
</dbReference>
<dbReference type="Pfam" id="PF00005">
    <property type="entry name" value="ABC_tran"/>
    <property type="match status" value="1"/>
</dbReference>
<dbReference type="GO" id="GO:0005524">
    <property type="term" value="F:ATP binding"/>
    <property type="evidence" value="ECO:0007669"/>
    <property type="project" value="UniProtKB-KW"/>
</dbReference>
<keyword evidence="2" id="KW-0813">Transport</keyword>
<dbReference type="SUPFAM" id="SSF90123">
    <property type="entry name" value="ABC transporter transmembrane region"/>
    <property type="match status" value="1"/>
</dbReference>
<comment type="caution">
    <text evidence="12">The sequence shown here is derived from an EMBL/GenBank/DDBJ whole genome shotgun (WGS) entry which is preliminary data.</text>
</comment>
<evidence type="ECO:0008006" key="14">
    <source>
        <dbReference type="Google" id="ProtNLM"/>
    </source>
</evidence>
<keyword evidence="8 9" id="KW-0472">Membrane</keyword>
<dbReference type="GO" id="GO:0034040">
    <property type="term" value="F:ATPase-coupled lipid transmembrane transporter activity"/>
    <property type="evidence" value="ECO:0007669"/>
    <property type="project" value="TreeGrafter"/>
</dbReference>
<dbReference type="InterPro" id="IPR011527">
    <property type="entry name" value="ABC1_TM_dom"/>
</dbReference>
<keyword evidence="13" id="KW-1185">Reference proteome</keyword>
<sequence>MAYFDTHGSDEILNAIITQAEYGSDAINRLVRFVEQSLIALIYLSIAVYLAPVLTIGSGIILGVLVFVVRRRVGSGYAAGSDVADANEQVQHAVQAGVQGIRDVKLFDLESELFDSFETAVDRYVSASVRIRRNAEAMDNFYQMITAFTVFALIYTAVTVASLSLARLGVFLFAVFRLAPRVNTLNNLLYELDSRLPHLVRTQRFQRRLDAQQEVDTDGIHPPIPTSEIAFEDVSFAYDDERVLDEVSFTAKRDEFVAFVGPSGAGKSTVVSLVARLYEPDTGRITADGTPITEFDIDAWRDRIAVVRQQPHVFNDTLRYNVTIGNRDASQAEVDEACEIAQVSEFLDDLPSGYETELGDDGVRLSGGQRQRIAIARALLTDADFLVFDEATSDLDTALEARVHSALEAMDRECGLLVVAHRLSTVSSADTIHAMRDGRIVESGTHTELLDQDGLYTMLHES</sequence>
<feature type="domain" description="ABC transporter" evidence="10">
    <location>
        <begin position="229"/>
        <end position="462"/>
    </location>
</feature>
<keyword evidence="7 9" id="KW-1133">Transmembrane helix</keyword>
<dbReference type="AlphaFoldDB" id="A0A830GKQ9"/>
<evidence type="ECO:0000256" key="2">
    <source>
        <dbReference type="ARBA" id="ARBA00022448"/>
    </source>
</evidence>
<dbReference type="PROSITE" id="PS50893">
    <property type="entry name" value="ABC_TRANSPORTER_2"/>
    <property type="match status" value="1"/>
</dbReference>
<dbReference type="GO" id="GO:0140359">
    <property type="term" value="F:ABC-type transporter activity"/>
    <property type="evidence" value="ECO:0007669"/>
    <property type="project" value="InterPro"/>
</dbReference>
<proteinExistence type="predicted"/>
<gene>
    <name evidence="12" type="ORF">GCM10009030_16000</name>
</gene>
<evidence type="ECO:0000313" key="13">
    <source>
        <dbReference type="Proteomes" id="UP000605784"/>
    </source>
</evidence>
<evidence type="ECO:0000256" key="4">
    <source>
        <dbReference type="ARBA" id="ARBA00022692"/>
    </source>
</evidence>
<accession>A0A830GKQ9</accession>
<dbReference type="PROSITE" id="PS50929">
    <property type="entry name" value="ABC_TM1F"/>
    <property type="match status" value="1"/>
</dbReference>
<protein>
    <recommendedName>
        <fullName evidence="14">ABC transporter ATP-binding protein</fullName>
    </recommendedName>
</protein>
<dbReference type="PANTHER" id="PTHR24221:SF654">
    <property type="entry name" value="ATP-BINDING CASSETTE SUB-FAMILY B MEMBER 6"/>
    <property type="match status" value="1"/>
</dbReference>
<evidence type="ECO:0000259" key="10">
    <source>
        <dbReference type="PROSITE" id="PS50893"/>
    </source>
</evidence>
<organism evidence="12 13">
    <name type="scientific">Haloarcula pellucida</name>
    <dbReference type="NCBI Taxonomy" id="1427151"/>
    <lineage>
        <taxon>Archaea</taxon>
        <taxon>Methanobacteriati</taxon>
        <taxon>Methanobacteriota</taxon>
        <taxon>Stenosarchaea group</taxon>
        <taxon>Halobacteria</taxon>
        <taxon>Halobacteriales</taxon>
        <taxon>Haloarculaceae</taxon>
        <taxon>Haloarcula</taxon>
    </lineage>
</organism>
<dbReference type="InterPro" id="IPR027417">
    <property type="entry name" value="P-loop_NTPase"/>
</dbReference>
<feature type="domain" description="ABC transmembrane type-1" evidence="11">
    <location>
        <begin position="1"/>
        <end position="194"/>
    </location>
</feature>
<dbReference type="InterPro" id="IPR039421">
    <property type="entry name" value="Type_1_exporter"/>
</dbReference>
<keyword evidence="6" id="KW-0067">ATP-binding</keyword>
<dbReference type="SUPFAM" id="SSF52540">
    <property type="entry name" value="P-loop containing nucleoside triphosphate hydrolases"/>
    <property type="match status" value="1"/>
</dbReference>
<evidence type="ECO:0000256" key="3">
    <source>
        <dbReference type="ARBA" id="ARBA00022475"/>
    </source>
</evidence>
<reference evidence="12" key="2">
    <citation type="submission" date="2020-09" db="EMBL/GenBank/DDBJ databases">
        <authorList>
            <person name="Sun Q."/>
            <person name="Ohkuma M."/>
        </authorList>
    </citation>
    <scope>NUCLEOTIDE SEQUENCE</scope>
    <source>
        <strain evidence="12">JCM 17820</strain>
    </source>
</reference>
<dbReference type="SMART" id="SM00382">
    <property type="entry name" value="AAA"/>
    <property type="match status" value="1"/>
</dbReference>
<dbReference type="GO" id="GO:0016887">
    <property type="term" value="F:ATP hydrolysis activity"/>
    <property type="evidence" value="ECO:0007669"/>
    <property type="project" value="InterPro"/>
</dbReference>
<dbReference type="FunFam" id="3.40.50.300:FF:000221">
    <property type="entry name" value="Multidrug ABC transporter ATP-binding protein"/>
    <property type="match status" value="1"/>
</dbReference>
<evidence type="ECO:0000259" key="11">
    <source>
        <dbReference type="PROSITE" id="PS50929"/>
    </source>
</evidence>
<evidence type="ECO:0000256" key="1">
    <source>
        <dbReference type="ARBA" id="ARBA00004651"/>
    </source>
</evidence>
<dbReference type="InterPro" id="IPR017871">
    <property type="entry name" value="ABC_transporter-like_CS"/>
</dbReference>
<evidence type="ECO:0000313" key="12">
    <source>
        <dbReference type="EMBL" id="GGN92123.1"/>
    </source>
</evidence>
<evidence type="ECO:0000256" key="8">
    <source>
        <dbReference type="ARBA" id="ARBA00023136"/>
    </source>
</evidence>
<keyword evidence="4 9" id="KW-0812">Transmembrane</keyword>
<dbReference type="PROSITE" id="PS00211">
    <property type="entry name" value="ABC_TRANSPORTER_1"/>
    <property type="match status" value="1"/>
</dbReference>
<reference evidence="12" key="1">
    <citation type="journal article" date="2014" name="Int. J. Syst. Evol. Microbiol.">
        <title>Complete genome sequence of Corynebacterium casei LMG S-19264T (=DSM 44701T), isolated from a smear-ripened cheese.</title>
        <authorList>
            <consortium name="US DOE Joint Genome Institute (JGI-PGF)"/>
            <person name="Walter F."/>
            <person name="Albersmeier A."/>
            <person name="Kalinowski J."/>
            <person name="Ruckert C."/>
        </authorList>
    </citation>
    <scope>NUCLEOTIDE SEQUENCE</scope>
    <source>
        <strain evidence="12">JCM 17820</strain>
    </source>
</reference>